<dbReference type="GO" id="GO:0004842">
    <property type="term" value="F:ubiquitin-protein transferase activity"/>
    <property type="evidence" value="ECO:0007669"/>
    <property type="project" value="TreeGrafter"/>
</dbReference>
<dbReference type="GO" id="GO:0005778">
    <property type="term" value="C:peroxisomal membrane"/>
    <property type="evidence" value="ECO:0007669"/>
    <property type="project" value="UniProtKB-SubCell"/>
</dbReference>
<evidence type="ECO:0000256" key="5">
    <source>
        <dbReference type="ARBA" id="ARBA00022692"/>
    </source>
</evidence>
<keyword evidence="5" id="KW-0812">Transmembrane</keyword>
<comment type="similarity">
    <text evidence="3">Belongs to the pex2/pex10/pex12 family.</text>
</comment>
<accession>A0A833SB59</accession>
<evidence type="ECO:0000256" key="10">
    <source>
        <dbReference type="ARBA" id="ARBA00022989"/>
    </source>
</evidence>
<evidence type="ECO:0000256" key="11">
    <source>
        <dbReference type="ARBA" id="ARBA00023136"/>
    </source>
</evidence>
<comment type="subcellular location">
    <subcellularLocation>
        <location evidence="1">Peroxisome membrane</location>
        <topology evidence="1">Multi-pass membrane protein</topology>
    </subcellularLocation>
</comment>
<keyword evidence="4" id="KW-0813">Transport</keyword>
<evidence type="ECO:0000256" key="7">
    <source>
        <dbReference type="ARBA" id="ARBA00022771"/>
    </source>
</evidence>
<dbReference type="Pfam" id="PF04757">
    <property type="entry name" value="Pex2_Pex12"/>
    <property type="match status" value="1"/>
</dbReference>
<dbReference type="EMBL" id="WNWW01000212">
    <property type="protein sequence ID" value="KAF3428585.1"/>
    <property type="molecule type" value="Genomic_DNA"/>
</dbReference>
<evidence type="ECO:0000256" key="12">
    <source>
        <dbReference type="ARBA" id="ARBA00023140"/>
    </source>
</evidence>
<evidence type="ECO:0000256" key="2">
    <source>
        <dbReference type="ARBA" id="ARBA00004906"/>
    </source>
</evidence>
<comment type="caution">
    <text evidence="14">The sequence shown here is derived from an EMBL/GenBank/DDBJ whole genome shotgun (WGS) entry which is preliminary data.</text>
</comment>
<evidence type="ECO:0000259" key="13">
    <source>
        <dbReference type="Pfam" id="PF04757"/>
    </source>
</evidence>
<evidence type="ECO:0000256" key="1">
    <source>
        <dbReference type="ARBA" id="ARBA00004585"/>
    </source>
</evidence>
<comment type="pathway">
    <text evidence="2">Protein modification; protein ubiquitination.</text>
</comment>
<dbReference type="GO" id="GO:1990429">
    <property type="term" value="C:peroxisomal importomer complex"/>
    <property type="evidence" value="ECO:0007669"/>
    <property type="project" value="TreeGrafter"/>
</dbReference>
<keyword evidence="10" id="KW-1133">Transmembrane helix</keyword>
<dbReference type="PANTHER" id="PTHR12888">
    <property type="entry name" value="PEROXISOME ASSEMBLY PROTEIN 12 PEROXIN-12"/>
    <property type="match status" value="1"/>
</dbReference>
<keyword evidence="15" id="KW-1185">Reference proteome</keyword>
<dbReference type="InterPro" id="IPR006845">
    <property type="entry name" value="Pex_N"/>
</dbReference>
<keyword evidence="6" id="KW-0479">Metal-binding</keyword>
<evidence type="ECO:0000256" key="8">
    <source>
        <dbReference type="ARBA" id="ARBA00022833"/>
    </source>
</evidence>
<dbReference type="GO" id="GO:0008270">
    <property type="term" value="F:zinc ion binding"/>
    <property type="evidence" value="ECO:0007669"/>
    <property type="project" value="UniProtKB-KW"/>
</dbReference>
<feature type="domain" description="Pex N-terminal" evidence="13">
    <location>
        <begin position="71"/>
        <end position="127"/>
    </location>
</feature>
<evidence type="ECO:0000256" key="3">
    <source>
        <dbReference type="ARBA" id="ARBA00008704"/>
    </source>
</evidence>
<dbReference type="AlphaFoldDB" id="A0A833SB59"/>
<proteinExistence type="inferred from homology"/>
<keyword evidence="11" id="KW-0472">Membrane</keyword>
<dbReference type="PANTHER" id="PTHR12888:SF0">
    <property type="entry name" value="PEROXISOME ASSEMBLY PROTEIN 12"/>
    <property type="match status" value="1"/>
</dbReference>
<gene>
    <name evidence="14" type="ORF">E2986_02987</name>
</gene>
<dbReference type="GO" id="GO:0006513">
    <property type="term" value="P:protein monoubiquitination"/>
    <property type="evidence" value="ECO:0007669"/>
    <property type="project" value="TreeGrafter"/>
</dbReference>
<evidence type="ECO:0000313" key="15">
    <source>
        <dbReference type="Proteomes" id="UP000655588"/>
    </source>
</evidence>
<dbReference type="GO" id="GO:0016558">
    <property type="term" value="P:protein import into peroxisome matrix"/>
    <property type="evidence" value="ECO:0007669"/>
    <property type="project" value="InterPro"/>
</dbReference>
<evidence type="ECO:0000256" key="4">
    <source>
        <dbReference type="ARBA" id="ARBA00022448"/>
    </source>
</evidence>
<evidence type="ECO:0000313" key="14">
    <source>
        <dbReference type="EMBL" id="KAF3428585.1"/>
    </source>
</evidence>
<keyword evidence="7" id="KW-0863">Zinc-finger</keyword>
<protein>
    <recommendedName>
        <fullName evidence="13">Pex N-terminal domain-containing protein</fullName>
    </recommendedName>
</protein>
<reference evidence="14" key="1">
    <citation type="submission" date="2019-11" db="EMBL/GenBank/DDBJ databases">
        <title>The nuclear and mitochondrial genomes of Frieseomelitta varia - a highly eusocial stingless bee (Meliponini) with a permanently sterile worker caste.</title>
        <authorList>
            <person name="Freitas F.C.P."/>
            <person name="Lourenco A.P."/>
            <person name="Nunes F.M.F."/>
            <person name="Paschoal A.R."/>
            <person name="Abreu F.C.P."/>
            <person name="Barbin F.O."/>
            <person name="Bataglia L."/>
            <person name="Cardoso-Junior C.A.M."/>
            <person name="Cervoni M.S."/>
            <person name="Silva S.R."/>
            <person name="Dalarmi F."/>
            <person name="Del Lama M.A."/>
            <person name="Depintor T.S."/>
            <person name="Ferreira K.M."/>
            <person name="Goria P.S."/>
            <person name="Jaskot M.C."/>
            <person name="Lago D.C."/>
            <person name="Luna-Lucena D."/>
            <person name="Moda L.M."/>
            <person name="Nascimento L."/>
            <person name="Pedrino M."/>
            <person name="Rabico F.O."/>
            <person name="Sanches F.C."/>
            <person name="Santos D.E."/>
            <person name="Santos C.G."/>
            <person name="Vieira J."/>
            <person name="Lopes T.F."/>
            <person name="Barchuk A.R."/>
            <person name="Hartfelder K."/>
            <person name="Simoes Z.L.P."/>
            <person name="Bitondi M.M.G."/>
            <person name="Pinheiro D.G."/>
        </authorList>
    </citation>
    <scope>NUCLEOTIDE SEQUENCE</scope>
    <source>
        <strain evidence="14">USP_RPSP 00005682</strain>
        <tissue evidence="14">Whole individual</tissue>
    </source>
</reference>
<organism evidence="14 15">
    <name type="scientific">Frieseomelitta varia</name>
    <dbReference type="NCBI Taxonomy" id="561572"/>
    <lineage>
        <taxon>Eukaryota</taxon>
        <taxon>Metazoa</taxon>
        <taxon>Ecdysozoa</taxon>
        <taxon>Arthropoda</taxon>
        <taxon>Hexapoda</taxon>
        <taxon>Insecta</taxon>
        <taxon>Pterygota</taxon>
        <taxon>Neoptera</taxon>
        <taxon>Endopterygota</taxon>
        <taxon>Hymenoptera</taxon>
        <taxon>Apocrita</taxon>
        <taxon>Aculeata</taxon>
        <taxon>Apoidea</taxon>
        <taxon>Anthophila</taxon>
        <taxon>Apidae</taxon>
        <taxon>Frieseomelitta</taxon>
    </lineage>
</organism>
<evidence type="ECO:0000256" key="6">
    <source>
        <dbReference type="ARBA" id="ARBA00022723"/>
    </source>
</evidence>
<keyword evidence="12" id="KW-0576">Peroxisome</keyword>
<name>A0A833SB59_9HYME</name>
<keyword evidence="8" id="KW-0862">Zinc</keyword>
<keyword evidence="9" id="KW-0653">Protein transport</keyword>
<sequence>MAEKGAHLTGTAFIKPSIFEIIAQESLASVVEPSFKKFLSFVISFNVERYGHLLRWTDEFDVNLKEKYVPAASFSETFYGLKRITVADSKIKSRISNKQKYLSLVLTVLFPYIKSKLSHLSEKYKLEEVDGCAPKSLMFHYSDGKNCTVIALSKEMR</sequence>
<dbReference type="InterPro" id="IPR017375">
    <property type="entry name" value="PEX12"/>
</dbReference>
<evidence type="ECO:0000256" key="9">
    <source>
        <dbReference type="ARBA" id="ARBA00022927"/>
    </source>
</evidence>
<dbReference type="Proteomes" id="UP000655588">
    <property type="component" value="Unassembled WGS sequence"/>
</dbReference>